<reference evidence="1" key="1">
    <citation type="submission" date="2023-10" db="EMBL/GenBank/DDBJ databases">
        <title>Genome assembly of Pristionchus species.</title>
        <authorList>
            <person name="Yoshida K."/>
            <person name="Sommer R.J."/>
        </authorList>
    </citation>
    <scope>NUCLEOTIDE SEQUENCE</scope>
    <source>
        <strain evidence="1">RS5133</strain>
    </source>
</reference>
<feature type="non-terminal residue" evidence="1">
    <location>
        <position position="96"/>
    </location>
</feature>
<organism evidence="1 2">
    <name type="scientific">Pristionchus fissidentatus</name>
    <dbReference type="NCBI Taxonomy" id="1538716"/>
    <lineage>
        <taxon>Eukaryota</taxon>
        <taxon>Metazoa</taxon>
        <taxon>Ecdysozoa</taxon>
        <taxon>Nematoda</taxon>
        <taxon>Chromadorea</taxon>
        <taxon>Rhabditida</taxon>
        <taxon>Rhabditina</taxon>
        <taxon>Diplogasteromorpha</taxon>
        <taxon>Diplogasteroidea</taxon>
        <taxon>Neodiplogasteridae</taxon>
        <taxon>Pristionchus</taxon>
    </lineage>
</organism>
<accession>A0AAV5V4Y1</accession>
<gene>
    <name evidence="1" type="ORF">PFISCL1PPCAC_5753</name>
</gene>
<dbReference type="EMBL" id="BTSY01000002">
    <property type="protein sequence ID" value="GMT14456.1"/>
    <property type="molecule type" value="Genomic_DNA"/>
</dbReference>
<proteinExistence type="predicted"/>
<dbReference type="Proteomes" id="UP001432322">
    <property type="component" value="Unassembled WGS sequence"/>
</dbReference>
<evidence type="ECO:0000313" key="1">
    <source>
        <dbReference type="EMBL" id="GMT14456.1"/>
    </source>
</evidence>
<sequence>QITDLVKKVVTESHTFPDGHGFPNYEPFTSITKELRYRELGDRRARMNKLWPSLLRSDNREFQLNHEMKIQGKTVIDCKRVVSSSGVVDLDEESIR</sequence>
<feature type="non-terminal residue" evidence="1">
    <location>
        <position position="1"/>
    </location>
</feature>
<name>A0AAV5V4Y1_9BILA</name>
<dbReference type="AlphaFoldDB" id="A0AAV5V4Y1"/>
<evidence type="ECO:0000313" key="2">
    <source>
        <dbReference type="Proteomes" id="UP001432322"/>
    </source>
</evidence>
<keyword evidence="2" id="KW-1185">Reference proteome</keyword>
<protein>
    <submittedName>
        <fullName evidence="1">Uncharacterized protein</fullName>
    </submittedName>
</protein>
<comment type="caution">
    <text evidence="1">The sequence shown here is derived from an EMBL/GenBank/DDBJ whole genome shotgun (WGS) entry which is preliminary data.</text>
</comment>